<keyword evidence="1" id="KW-0812">Transmembrane</keyword>
<organism evidence="2 3">
    <name type="scientific">Streptococcus danieliae</name>
    <dbReference type="NCBI Taxonomy" id="747656"/>
    <lineage>
        <taxon>Bacteria</taxon>
        <taxon>Bacillati</taxon>
        <taxon>Bacillota</taxon>
        <taxon>Bacilli</taxon>
        <taxon>Lactobacillales</taxon>
        <taxon>Streptococcaceae</taxon>
        <taxon>Streptococcus</taxon>
    </lineage>
</organism>
<dbReference type="AlphaFoldDB" id="A0A7X3G709"/>
<feature type="transmembrane region" description="Helical" evidence="1">
    <location>
        <begin position="122"/>
        <end position="146"/>
    </location>
</feature>
<dbReference type="Proteomes" id="UP000461595">
    <property type="component" value="Unassembled WGS sequence"/>
</dbReference>
<keyword evidence="1" id="KW-0472">Membrane</keyword>
<evidence type="ECO:0000313" key="3">
    <source>
        <dbReference type="Proteomes" id="UP000461595"/>
    </source>
</evidence>
<dbReference type="EMBL" id="WSRS01000006">
    <property type="protein sequence ID" value="MVX58308.1"/>
    <property type="molecule type" value="Genomic_DNA"/>
</dbReference>
<feature type="transmembrane region" description="Helical" evidence="1">
    <location>
        <begin position="20"/>
        <end position="39"/>
    </location>
</feature>
<proteinExistence type="predicted"/>
<keyword evidence="1" id="KW-1133">Transmembrane helix</keyword>
<gene>
    <name evidence="2" type="ORF">E5983_01400</name>
</gene>
<dbReference type="OrthoDB" id="9813172at2"/>
<comment type="caution">
    <text evidence="2">The sequence shown here is derived from an EMBL/GenBank/DDBJ whole genome shotgun (WGS) entry which is preliminary data.</text>
</comment>
<protein>
    <submittedName>
        <fullName evidence="2">TIGR02206 family membrane protein</fullName>
    </submittedName>
</protein>
<accession>A0A7X3G709</accession>
<evidence type="ECO:0000313" key="2">
    <source>
        <dbReference type="EMBL" id="MVX58308.1"/>
    </source>
</evidence>
<feature type="transmembrane region" description="Helical" evidence="1">
    <location>
        <begin position="158"/>
        <end position="182"/>
    </location>
</feature>
<dbReference type="Pfam" id="PF14808">
    <property type="entry name" value="TMEM164"/>
    <property type="match status" value="1"/>
</dbReference>
<sequence length="230" mass="26425">MGDLLTQLFSTRPLDYPPHLGWQGHFGLVLSLPLLFWAARNRKGEKAVKNLFILILLALYGFFFLRDFSWKTSLPFYHCRLAMFFLLLSPDGSKLKQFWAYVGVLGPVVALVYPILYPYPFFHITNLSFVLLHQFLFYLSVSYLSHQPEHVWLTKRDLGFYSFVVTLAMAVVAVLTGGNYGFLLNLPILESRSIWFNLFLLTVLLLLSLIGVQEALLSLKERKEVGEQLA</sequence>
<dbReference type="RefSeq" id="WP_160332137.1">
    <property type="nucleotide sequence ID" value="NZ_CATKDJ010000108.1"/>
</dbReference>
<name>A0A7X3G709_9STRE</name>
<evidence type="ECO:0000256" key="1">
    <source>
        <dbReference type="SAM" id="Phobius"/>
    </source>
</evidence>
<feature type="transmembrane region" description="Helical" evidence="1">
    <location>
        <begin position="51"/>
        <end position="68"/>
    </location>
</feature>
<reference evidence="2 3" key="1">
    <citation type="submission" date="2019-12" db="EMBL/GenBank/DDBJ databases">
        <title>Microbes associate with the intestines of laboratory mice.</title>
        <authorList>
            <person name="Navarre W."/>
            <person name="Wong E."/>
        </authorList>
    </citation>
    <scope>NUCLEOTIDE SEQUENCE [LARGE SCALE GENOMIC DNA]</scope>
    <source>
        <strain evidence="2 3">NM51_B2-22</strain>
    </source>
</reference>
<feature type="transmembrane region" description="Helical" evidence="1">
    <location>
        <begin position="98"/>
        <end position="116"/>
    </location>
</feature>
<feature type="transmembrane region" description="Helical" evidence="1">
    <location>
        <begin position="194"/>
        <end position="212"/>
    </location>
</feature>